<dbReference type="FunCoup" id="A0A1D8PM92">
    <property type="interactions" value="798"/>
</dbReference>
<dbReference type="GO" id="GO:0051028">
    <property type="term" value="P:mRNA transport"/>
    <property type="evidence" value="ECO:0007669"/>
    <property type="project" value="UniProtKB-KW"/>
</dbReference>
<evidence type="ECO:0000313" key="14">
    <source>
        <dbReference type="EMBL" id="AOW29257.1"/>
    </source>
</evidence>
<feature type="compositionally biased region" description="Low complexity" evidence="11">
    <location>
        <begin position="168"/>
        <end position="197"/>
    </location>
</feature>
<dbReference type="PANTHER" id="PTHR23198:SF6">
    <property type="entry name" value="NUCLEAR PORE COMPLEX PROTEIN NUP98-NUP96"/>
    <property type="match status" value="1"/>
</dbReference>
<dbReference type="GO" id="GO:0006606">
    <property type="term" value="P:protein import into nucleus"/>
    <property type="evidence" value="ECO:0000318"/>
    <property type="project" value="GO_Central"/>
</dbReference>
<keyword evidence="7" id="KW-0653">Protein transport</keyword>
<dbReference type="InParanoid" id="A0A1D8PM92"/>
<dbReference type="GeneID" id="3647413"/>
<dbReference type="KEGG" id="cal:CAALFM_C405180CA"/>
<dbReference type="GO" id="GO:0003723">
    <property type="term" value="F:RNA binding"/>
    <property type="evidence" value="ECO:0000318"/>
    <property type="project" value="GO_Central"/>
</dbReference>
<evidence type="ECO:0000256" key="1">
    <source>
        <dbReference type="ARBA" id="ARBA00004567"/>
    </source>
</evidence>
<dbReference type="Gene3D" id="1.25.40.690">
    <property type="match status" value="1"/>
</dbReference>
<dbReference type="GO" id="GO:0006405">
    <property type="term" value="P:RNA export from nucleus"/>
    <property type="evidence" value="ECO:0000318"/>
    <property type="project" value="GO_Central"/>
</dbReference>
<dbReference type="Proteomes" id="UP000000559">
    <property type="component" value="Chromosome 4"/>
</dbReference>
<comment type="similarity">
    <text evidence="3">Belongs to the nucleoporin GLFG family.</text>
</comment>
<sequence>MGMLELTGRVKMDNNFEYIFSYFSSVDGKKNIYIYNQIEAKTNNNNNNSIPKFCIMSFNFGSGSINTGNTNGNNWGSSSGFGRRASVSGPTATTTSTSTSTNTFGNTTGGGGGGGLFGNSNTNTTTTAAGSGLFGNSSNNAANSSGTLFGNSTNNASNAASTNLFGNSSSTSGGGTSNLFGNSNTNNNQTNTSGTTNLFGSTAKPAAATTSLFGNNAASTTSNLFGASNSNTNTTGGALGNAGGLFSNNNNNNTTLGSSSGGLFGNSGIANGGGLFGNSQQNNNLQAPSNQLTVNNNNPYSYSQVISNLQANTSNMPESITTSLFSGVGKESSDKKRRFSYLEKSETHKPKSSLLSKLGQTFKFIRNGNTSATFESLKGLFTSSDVLKPKEKRIMLSAAAAAAASSTPFVTPKAISRPSYKAVDARRVGSMKRLIIKSKPMKYHMIDVNKVFNTKRRKVIDNKVTADRLLTASYPSDDDSDDENNDDNEEVVSDKTFARYSYKTGNTFEESETKSTTRVVEKEPRTTKDEDKPTVELHDGYWSTPTIQQLSEMNVEQLSSLDNFIIGRVGCGQIAYDFPVDLSQIYFNAQEKGIPLEKELFGKVIELNPKVVLAYQNYPNKPQIGFGLNVPATITLEGIEPKANLSVADHINFLRQQIGMEFVTYDPITYVWVFKVKHFSIWGLIDEDNDSQKDWIVMKRKQDAQELEASLEYSQIYENEKYKQELKKQKLNEKTKVVPGGWEYVIPSSEEPLNIKRRLVSDEISQQLIKYQQQHNKTEELSAQVSDITIDSDHESTTPKLVTYMDQLANFIPPGVDLNEIIDEKVYEPTISNEVVFDSIQIRPNLPTSEDWLLQLELANQLTSALAPYVTEPKKKSDKLNIERVDDILFSDFNKNVLKVSTPTKKKLSVVDDIDESQDIYIDNISTIFHKLLSKIVIGHRGNEFPKIDKTTGFEFKDIITSHQEREEKDVTILCSALFDNLTINEPNPAISAALVDNTRKKLLGDWLKNYNSATVEKLLAEYKNDPLETTFIYMCSGDMIKAIETAIQTNNSHLSVVITLSDSNDVVVKSIAQNQLTNWKQRQTISSIPSAVVKVYQILAGDFQPILETLPWNLGLALKLFYGNYNDIKKLINEFSSSIPIGNPVGDVLHAYVNGIDLESVTSSSLNIKLKWLFCKVLADFNYDTITKEFGDYLSSIDYWKESTVVFAHLTNDNDTGDAITKLINSKISHIKSLTIDKEQYAIEVLKIPRMVIYKAVAIQKSQNGDFWGECEALIEVSLWEKAHITIVNELGPKTVISNSQNEKSQLQNVLFKFPENGLIISDWNKGAGIYGKYLIVLQNESDLSAIKFLLDNLPLTNIDSFHKTVALDIISKFIGNLIIENDQFNPTDRFKILNLPLGDVNKRFFELRLAESK</sequence>
<proteinExistence type="inferred from homology"/>
<dbReference type="RefSeq" id="XP_710995.2">
    <property type="nucleotide sequence ID" value="XM_705903.2"/>
</dbReference>
<dbReference type="EMBL" id="CP017626">
    <property type="protein sequence ID" value="AOW29257.1"/>
    <property type="molecule type" value="Genomic_DNA"/>
</dbReference>
<dbReference type="InterPro" id="IPR007230">
    <property type="entry name" value="Nup98_auto-Pept-S59_dom"/>
</dbReference>
<dbReference type="Pfam" id="PF04096">
    <property type="entry name" value="Nucleoporin2"/>
    <property type="match status" value="1"/>
</dbReference>
<dbReference type="GO" id="GO:0044614">
    <property type="term" value="C:nuclear pore cytoplasmic filaments"/>
    <property type="evidence" value="ECO:0000318"/>
    <property type="project" value="GO_Central"/>
</dbReference>
<dbReference type="SUPFAM" id="SSF82215">
    <property type="entry name" value="C-terminal autoproteolytic domain of nucleoporin nup98"/>
    <property type="match status" value="1"/>
</dbReference>
<feature type="compositionally biased region" description="Acidic residues" evidence="11">
    <location>
        <begin position="476"/>
        <end position="491"/>
    </location>
</feature>
<dbReference type="CGD" id="CAL0000193782">
    <property type="gene designation" value="orf19.8368"/>
</dbReference>
<dbReference type="Gene3D" id="3.30.1610.10">
    <property type="entry name" value="Peptidase S59, nucleoporin"/>
    <property type="match status" value="1"/>
</dbReference>
<dbReference type="eggNOG" id="KOG0845">
    <property type="taxonomic scope" value="Eukaryota"/>
</dbReference>
<dbReference type="AlphaFoldDB" id="A0A1D8PM92"/>
<dbReference type="STRING" id="237561.A0A1D8PM92"/>
<evidence type="ECO:0000256" key="4">
    <source>
        <dbReference type="ARBA" id="ARBA00022448"/>
    </source>
</evidence>
<feature type="domain" description="Peptidase S59" evidence="12">
    <location>
        <begin position="538"/>
        <end position="679"/>
    </location>
</feature>
<reference evidence="14 15" key="3">
    <citation type="journal article" date="2013" name="Genome Biol.">
        <title>Assembly of a phased diploid Candida albicans genome facilitates allele-specific measurements and provides a simple model for repeat and indel structure.</title>
        <authorList>
            <person name="Muzzey D."/>
            <person name="Schwartz K."/>
            <person name="Weissman J.S."/>
            <person name="Sherlock G."/>
        </authorList>
    </citation>
    <scope>NUCLEOTIDE SEQUENCE [LARGE SCALE GENOMIC DNA]</scope>
    <source>
        <strain evidence="15">SC5314 / ATCC MYA-2876</strain>
    </source>
</reference>
<organism evidence="14 15">
    <name type="scientific">Candida albicans (strain SC5314 / ATCC MYA-2876)</name>
    <name type="common">Yeast</name>
    <dbReference type="NCBI Taxonomy" id="237561"/>
    <lineage>
        <taxon>Eukaryota</taxon>
        <taxon>Fungi</taxon>
        <taxon>Dikarya</taxon>
        <taxon>Ascomycota</taxon>
        <taxon>Saccharomycotina</taxon>
        <taxon>Pichiomycetes</taxon>
        <taxon>Debaryomycetaceae</taxon>
        <taxon>Candida/Lodderomyces clade</taxon>
        <taxon>Candida</taxon>
    </lineage>
</organism>
<keyword evidence="8" id="KW-0811">Translocation</keyword>
<name>A0A1D8PM92_CANAL</name>
<keyword evidence="9" id="KW-0906">Nuclear pore complex</keyword>
<comment type="subcellular location">
    <subcellularLocation>
        <location evidence="2">Nucleus membrane</location>
        <topology evidence="2">Peripheral membrane protein</topology>
        <orientation evidence="2">Nucleoplasmic side</orientation>
    </subcellularLocation>
    <subcellularLocation>
        <location evidence="1">Nucleus</location>
        <location evidence="1">Nuclear pore complex</location>
    </subcellularLocation>
</comment>
<dbReference type="OrthoDB" id="3797628at2759"/>
<evidence type="ECO:0000256" key="2">
    <source>
        <dbReference type="ARBA" id="ARBA00004620"/>
    </source>
</evidence>
<dbReference type="SMR" id="A0A1D8PM92"/>
<dbReference type="GO" id="GO:0008139">
    <property type="term" value="F:nuclear localization sequence binding"/>
    <property type="evidence" value="ECO:0000318"/>
    <property type="project" value="GO_Central"/>
</dbReference>
<evidence type="ECO:0000256" key="3">
    <source>
        <dbReference type="ARBA" id="ARBA00008926"/>
    </source>
</evidence>
<dbReference type="Pfam" id="PF13634">
    <property type="entry name" value="Nucleoporin_FG"/>
    <property type="match status" value="2"/>
</dbReference>
<dbReference type="PROSITE" id="PS51434">
    <property type="entry name" value="NUP_C"/>
    <property type="match status" value="1"/>
</dbReference>
<protein>
    <submittedName>
        <fullName evidence="14">Nucleocytoplasmic transporter</fullName>
    </submittedName>
</protein>
<evidence type="ECO:0000313" key="15">
    <source>
        <dbReference type="Proteomes" id="UP000000559"/>
    </source>
</evidence>
<feature type="region of interest" description="Disordered" evidence="11">
    <location>
        <begin position="75"/>
        <end position="122"/>
    </location>
</feature>
<dbReference type="GO" id="GO:0031965">
    <property type="term" value="C:nuclear membrane"/>
    <property type="evidence" value="ECO:0007669"/>
    <property type="project" value="UniProtKB-SubCell"/>
</dbReference>
<dbReference type="GO" id="GO:0000973">
    <property type="term" value="P:post-transcriptional tethering of RNA polymerase II gene DNA at nuclear periphery"/>
    <property type="evidence" value="ECO:0000318"/>
    <property type="project" value="GO_Central"/>
</dbReference>
<dbReference type="GO" id="GO:0044613">
    <property type="term" value="C:nuclear pore central transport channel"/>
    <property type="evidence" value="ECO:0007669"/>
    <property type="project" value="UniProtKB-ARBA"/>
</dbReference>
<dbReference type="InterPro" id="IPR025574">
    <property type="entry name" value="Nucleoporin_FG_rpt"/>
</dbReference>
<feature type="region of interest" description="Disordered" evidence="11">
    <location>
        <begin position="472"/>
        <end position="495"/>
    </location>
</feature>
<dbReference type="PANTHER" id="PTHR23198">
    <property type="entry name" value="NUCLEOPORIN"/>
    <property type="match status" value="1"/>
</dbReference>
<gene>
    <name evidence="14" type="ordered locus">CAALFM_C405180CA</name>
    <name evidence="13" type="ordered locus">orf19.8368</name>
</gene>
<evidence type="ECO:0000256" key="10">
    <source>
        <dbReference type="ARBA" id="ARBA00023242"/>
    </source>
</evidence>
<keyword evidence="6" id="KW-0509">mRNA transport</keyword>
<evidence type="ECO:0000256" key="9">
    <source>
        <dbReference type="ARBA" id="ARBA00023132"/>
    </source>
</evidence>
<evidence type="ECO:0000256" key="5">
    <source>
        <dbReference type="ARBA" id="ARBA00022813"/>
    </source>
</evidence>
<evidence type="ECO:0000256" key="11">
    <source>
        <dbReference type="SAM" id="MobiDB-lite"/>
    </source>
</evidence>
<evidence type="ECO:0000256" key="6">
    <source>
        <dbReference type="ARBA" id="ARBA00022816"/>
    </source>
</evidence>
<dbReference type="VEuPathDB" id="FungiDB:C4_05180C_A"/>
<feature type="region of interest" description="Disordered" evidence="11">
    <location>
        <begin position="168"/>
        <end position="199"/>
    </location>
</feature>
<feature type="compositionally biased region" description="Gly residues" evidence="11">
    <location>
        <begin position="107"/>
        <end position="117"/>
    </location>
</feature>
<keyword evidence="4" id="KW-0813">Transport</keyword>
<feature type="compositionally biased region" description="Basic and acidic residues" evidence="11">
    <location>
        <begin position="511"/>
        <end position="538"/>
    </location>
</feature>
<dbReference type="GO" id="GO:0017056">
    <property type="term" value="F:structural constituent of nuclear pore"/>
    <property type="evidence" value="ECO:0000318"/>
    <property type="project" value="GO_Central"/>
</dbReference>
<keyword evidence="15" id="KW-1185">Reference proteome</keyword>
<dbReference type="InterPro" id="IPR021967">
    <property type="entry name" value="Nup98_C"/>
</dbReference>
<reference evidence="14 15" key="1">
    <citation type="journal article" date="2004" name="Proc. Natl. Acad. Sci. U.S.A.">
        <title>The diploid genome sequence of Candida albicans.</title>
        <authorList>
            <person name="Jones T."/>
            <person name="Federspiel N.A."/>
            <person name="Chibana H."/>
            <person name="Dungan J."/>
            <person name="Kalman S."/>
            <person name="Magee B.B."/>
            <person name="Newport G."/>
            <person name="Thorstenson Y.R."/>
            <person name="Agabian N."/>
            <person name="Magee P.T."/>
            <person name="Davis R.W."/>
            <person name="Scherer S."/>
        </authorList>
    </citation>
    <scope>NUCLEOTIDE SEQUENCE [LARGE SCALE GENOMIC DNA]</scope>
    <source>
        <strain evidence="15">SC5314 / ATCC MYA-2876</strain>
    </source>
</reference>
<keyword evidence="5" id="KW-0068">Autocatalytic cleavage</keyword>
<feature type="compositionally biased region" description="Low complexity" evidence="11">
    <location>
        <begin position="91"/>
        <end position="106"/>
    </location>
</feature>
<evidence type="ECO:0000259" key="12">
    <source>
        <dbReference type="PROSITE" id="PS51434"/>
    </source>
</evidence>
<accession>A0A1D8PM92</accession>
<dbReference type="Pfam" id="PF12110">
    <property type="entry name" value="Nup96"/>
    <property type="match status" value="2"/>
</dbReference>
<dbReference type="InterPro" id="IPR037665">
    <property type="entry name" value="Nucleoporin_S59-like"/>
</dbReference>
<evidence type="ECO:0000256" key="7">
    <source>
        <dbReference type="ARBA" id="ARBA00022927"/>
    </source>
</evidence>
<feature type="region of interest" description="Disordered" evidence="11">
    <location>
        <begin position="508"/>
        <end position="538"/>
    </location>
</feature>
<reference evidence="14 15" key="2">
    <citation type="journal article" date="2007" name="Genome Biol.">
        <title>Assembly of the Candida albicans genome into sixteen supercontigs aligned on the eight chromosomes.</title>
        <authorList>
            <person name="van het Hoog M."/>
            <person name="Rast T.J."/>
            <person name="Martchenko M."/>
            <person name="Grindle S."/>
            <person name="Dignard D."/>
            <person name="Hogues H."/>
            <person name="Cuomo C."/>
            <person name="Berriman M."/>
            <person name="Scherer S."/>
            <person name="Magee B.B."/>
            <person name="Whiteway M."/>
            <person name="Chibana H."/>
            <person name="Nantel A."/>
            <person name="Magee P.T."/>
        </authorList>
    </citation>
    <scope>GENOME REANNOTATION</scope>
    <source>
        <strain evidence="15">SC5314 / ATCC MYA-2876</strain>
    </source>
</reference>
<evidence type="ECO:0000256" key="8">
    <source>
        <dbReference type="ARBA" id="ARBA00023010"/>
    </source>
</evidence>
<evidence type="ECO:0000313" key="13">
    <source>
        <dbReference type="CGD" id="CAL0000193782"/>
    </source>
</evidence>
<dbReference type="GO" id="GO:0034398">
    <property type="term" value="P:telomere tethering at nuclear periphery"/>
    <property type="evidence" value="ECO:0000318"/>
    <property type="project" value="GO_Central"/>
</dbReference>
<keyword evidence="10" id="KW-0539">Nucleus</keyword>
<dbReference type="InterPro" id="IPR036903">
    <property type="entry name" value="Nup98_auto-Pept-S59_dom_sf"/>
</dbReference>